<dbReference type="GO" id="GO:0046912">
    <property type="term" value="F:acyltransferase activity, acyl groups converted into alkyl on transfer"/>
    <property type="evidence" value="ECO:0007669"/>
    <property type="project" value="InterPro"/>
</dbReference>
<dbReference type="PANTHER" id="PTHR11117:SF2">
    <property type="entry name" value="SUCCINATE--COA LIGASE [ADP_GDP-FORMING] SUBUNIT ALPHA, MITOCHONDRIAL"/>
    <property type="match status" value="1"/>
</dbReference>
<dbReference type="InterPro" id="IPR036291">
    <property type="entry name" value="NAD(P)-bd_dom_sf"/>
</dbReference>
<evidence type="ECO:0000313" key="3">
    <source>
        <dbReference type="EMBL" id="NWH05445.1"/>
    </source>
</evidence>
<evidence type="ECO:0000313" key="4">
    <source>
        <dbReference type="Proteomes" id="UP000553343"/>
    </source>
</evidence>
<keyword evidence="4" id="KW-1185">Reference proteome</keyword>
<dbReference type="GO" id="GO:0004776">
    <property type="term" value="F:succinate-CoA ligase (GDP-forming) activity"/>
    <property type="evidence" value="ECO:0007669"/>
    <property type="project" value="TreeGrafter"/>
</dbReference>
<dbReference type="GO" id="GO:0006099">
    <property type="term" value="P:tricarboxylic acid cycle"/>
    <property type="evidence" value="ECO:0007669"/>
    <property type="project" value="TreeGrafter"/>
</dbReference>
<dbReference type="PANTHER" id="PTHR11117">
    <property type="entry name" value="SUCCINYL-COA LIGASE SUBUNIT ALPHA"/>
    <property type="match status" value="1"/>
</dbReference>
<dbReference type="AlphaFoldDB" id="A0A850T8F1"/>
<dbReference type="Gene3D" id="3.40.50.261">
    <property type="entry name" value="Succinyl-CoA synthetase domains"/>
    <property type="match status" value="1"/>
</dbReference>
<dbReference type="EMBL" id="JACADJ010000034">
    <property type="protein sequence ID" value="NWH05445.1"/>
    <property type="molecule type" value="Genomic_DNA"/>
</dbReference>
<gene>
    <name evidence="3" type="ORF">HXW94_10670</name>
</gene>
<dbReference type="Pfam" id="PF13607">
    <property type="entry name" value="Succ_CoA_lig"/>
    <property type="match status" value="1"/>
</dbReference>
<dbReference type="GO" id="GO:0009361">
    <property type="term" value="C:succinate-CoA ligase complex (ADP-forming)"/>
    <property type="evidence" value="ECO:0007669"/>
    <property type="project" value="TreeGrafter"/>
</dbReference>
<dbReference type="GO" id="GO:0004775">
    <property type="term" value="F:succinate-CoA ligase (ADP-forming) activity"/>
    <property type="evidence" value="ECO:0007669"/>
    <property type="project" value="TreeGrafter"/>
</dbReference>
<proteinExistence type="predicted"/>
<feature type="domain" description="Succinyl-CoA synthetase-like flavodoxin" evidence="2">
    <location>
        <begin position="174"/>
        <end position="286"/>
    </location>
</feature>
<dbReference type="SUPFAM" id="SSF48256">
    <property type="entry name" value="Citrate synthase"/>
    <property type="match status" value="1"/>
</dbReference>
<protein>
    <submittedName>
        <fullName evidence="3">CoA-binding protein</fullName>
    </submittedName>
</protein>
<dbReference type="RefSeq" id="WP_178366899.1">
    <property type="nucleotide sequence ID" value="NZ_JACADJ010000034.1"/>
</dbReference>
<organism evidence="3 4">
    <name type="scientific">Desulfobacter latus</name>
    <dbReference type="NCBI Taxonomy" id="2292"/>
    <lineage>
        <taxon>Bacteria</taxon>
        <taxon>Pseudomonadati</taxon>
        <taxon>Thermodesulfobacteriota</taxon>
        <taxon>Desulfobacteria</taxon>
        <taxon>Desulfobacterales</taxon>
        <taxon>Desulfobacteraceae</taxon>
        <taxon>Desulfobacter</taxon>
    </lineage>
</organism>
<comment type="caution">
    <text evidence="3">The sequence shown here is derived from an EMBL/GenBank/DDBJ whole genome shotgun (WGS) entry which is preliminary data.</text>
</comment>
<dbReference type="InterPro" id="IPR016143">
    <property type="entry name" value="Citrate_synth-like_sm_a-sub"/>
</dbReference>
<evidence type="ECO:0000259" key="1">
    <source>
        <dbReference type="Pfam" id="PF02629"/>
    </source>
</evidence>
<dbReference type="InterPro" id="IPR016102">
    <property type="entry name" value="Succinyl-CoA_synth-like"/>
</dbReference>
<dbReference type="InterPro" id="IPR003781">
    <property type="entry name" value="CoA-bd"/>
</dbReference>
<dbReference type="Gene3D" id="1.10.230.10">
    <property type="entry name" value="Cytochrome P450-Terp, domain 2"/>
    <property type="match status" value="1"/>
</dbReference>
<dbReference type="SUPFAM" id="SSF52210">
    <property type="entry name" value="Succinyl-CoA synthetase domains"/>
    <property type="match status" value="1"/>
</dbReference>
<dbReference type="InterPro" id="IPR016142">
    <property type="entry name" value="Citrate_synth-like_lrg_a-sub"/>
</dbReference>
<accession>A0A850T8F1</accession>
<name>A0A850T8F1_9BACT</name>
<dbReference type="Pfam" id="PF02629">
    <property type="entry name" value="CoA_binding"/>
    <property type="match status" value="1"/>
</dbReference>
<dbReference type="Gene3D" id="3.40.50.720">
    <property type="entry name" value="NAD(P)-binding Rossmann-like Domain"/>
    <property type="match status" value="1"/>
</dbReference>
<evidence type="ECO:0000259" key="2">
    <source>
        <dbReference type="Pfam" id="PF13607"/>
    </source>
</evidence>
<dbReference type="InterPro" id="IPR032875">
    <property type="entry name" value="Succ_CoA_lig_flav_dom"/>
</dbReference>
<dbReference type="InterPro" id="IPR036969">
    <property type="entry name" value="Citrate_synthase_sf"/>
</dbReference>
<sequence>MSQTNPFPYYVGVNNLEEIANKESRCIVMNLLGGESRGVTPTSHEFSGGNIVAGVQYGKSGAKLETKIGDIPAYGSVKEIVDAGIKFDVGVIYLPPTAVAAAAAELIAHNPDLTKIVILTEKVGVKDSAFIRAIAQENKIDVFGGNCLGIGNSWDQVRVGGALGGNNPGESLVKGSVAVFSNSGNFSTTIPEYLKTSGFGTSTVLSSGKDLYIQFAFPEFLYCAENDPRTKAIFCYIEPGGYYEKQALDWVADGTIKLTKPIVCCVTGRWKANLSRAVGHAGAIAGGGDDALAKEKWFDEYFGVEMFNPDSPKASKKGVRIESIQDAPTAMAAVYKEIGEDPDFEAFGDLSLKPWFVNEQGQGLPEKLHMDAVEAMEPYNDAIKKLGNQVGAQLTRESMRNKSGASRMNPKTDVTEVHGVPVLDLVVKNFALSNLFAVSSVEPDVKYLPVANALMNYFTAVGTQYMDITARGRANGALPNAYLGAAVLTSGNCKLYQDMTEMTKNMINLFYVDIYGDMSVNDALVTEKLAQKIMPQGETTAKEAEVAAFFGDLLAKEGLETIFTKYAQKYAEANSDVNKLALMLSAMSLSLIWTPLVDRQMTVETAHEVATYLACNGVLVGCCAPQYEINDFYKSLVELNDLSVLNTDFATTCFKLLFNREPEVKEQFAINGLLNLLMSNGPGTISAKGAKESVSGGNFIATCYSGWMNNTGRDHGGNGFEAIKFLKDAFGDFDPYLEPDEEKRNATMKELAQATAQKYLDTKLTAKREGIMNYFKVPCVNHPVFKGKPVNYDPREVFMDKLFTERNEINHFQVFYHYLVQAMFDVGATKNVFCVNIDGVIATISLDLLWKDVNSGKIGAKEMQDIAFIMFLLGRMVGCSAEIADHKARGNIMDCRTPASQVEFVG</sequence>
<reference evidence="3 4" key="1">
    <citation type="submission" date="2020-06" db="EMBL/GenBank/DDBJ databases">
        <title>High-quality draft genome of sulfate reducer Desulfobacter latus type strain AcrS2 isolated from marine sediment.</title>
        <authorList>
            <person name="Hoppe M."/>
            <person name="Larsen C.K."/>
            <person name="Marshall I.P.G."/>
            <person name="Schramm A."/>
            <person name="Marietou A.G."/>
        </authorList>
    </citation>
    <scope>NUCLEOTIDE SEQUENCE [LARGE SCALE GENOMIC DNA]</scope>
    <source>
        <strain evidence="3 4">AcRS2</strain>
    </source>
</reference>
<dbReference type="Gene3D" id="1.10.580.10">
    <property type="entry name" value="Citrate Synthase, domain 1"/>
    <property type="match status" value="1"/>
</dbReference>
<dbReference type="SUPFAM" id="SSF51735">
    <property type="entry name" value="NAD(P)-binding Rossmann-fold domains"/>
    <property type="match status" value="1"/>
</dbReference>
<dbReference type="Proteomes" id="UP000553343">
    <property type="component" value="Unassembled WGS sequence"/>
</dbReference>
<feature type="domain" description="CoA-binding" evidence="1">
    <location>
        <begin position="48"/>
        <end position="121"/>
    </location>
</feature>